<name>A0A3Q1I5J2_ANATE</name>
<evidence type="ECO:0000313" key="2">
    <source>
        <dbReference type="Proteomes" id="UP000265040"/>
    </source>
</evidence>
<organism evidence="1 2">
    <name type="scientific">Anabas testudineus</name>
    <name type="common">Climbing perch</name>
    <name type="synonym">Anthias testudineus</name>
    <dbReference type="NCBI Taxonomy" id="64144"/>
    <lineage>
        <taxon>Eukaryota</taxon>
        <taxon>Metazoa</taxon>
        <taxon>Chordata</taxon>
        <taxon>Craniata</taxon>
        <taxon>Vertebrata</taxon>
        <taxon>Euteleostomi</taxon>
        <taxon>Actinopterygii</taxon>
        <taxon>Neopterygii</taxon>
        <taxon>Teleostei</taxon>
        <taxon>Neoteleostei</taxon>
        <taxon>Acanthomorphata</taxon>
        <taxon>Anabantaria</taxon>
        <taxon>Anabantiformes</taxon>
        <taxon>Anabantoidei</taxon>
        <taxon>Anabantidae</taxon>
        <taxon>Anabas</taxon>
    </lineage>
</organism>
<dbReference type="OrthoDB" id="9374162at2759"/>
<accession>A0A3Q1I5J2</accession>
<dbReference type="SUPFAM" id="SSF54001">
    <property type="entry name" value="Cysteine proteinases"/>
    <property type="match status" value="1"/>
</dbReference>
<dbReference type="GeneTree" id="ENSGT00390000014904"/>
<dbReference type="InParanoid" id="A0A3Q1I5J2"/>
<dbReference type="PANTHER" id="PTHR46298">
    <property type="entry name" value="ANDROGLOBIN"/>
    <property type="match status" value="1"/>
</dbReference>
<dbReference type="Proteomes" id="UP000265040">
    <property type="component" value="Chromosome 24"/>
</dbReference>
<protein>
    <recommendedName>
        <fullName evidence="3">Androglobin</fullName>
    </recommendedName>
</protein>
<sequence>MSKTQPKKKEHSSIWVNAITSLVTLSESLESVGRCRFPIWPEWSDADVSKEKWASSKGAEDGKTRQSPSSYFEDPEGKIWLPASLKVHSWKRPIEFIVNKVLQLMYFLSLIKLMRWIISEIYIIWSLRNSLSTEQDGWTPWEHIYALCEVMKGHVPLYNTYGKYVVRLYWMAEVVFSQYIHLVLGTEERGRKNERDRYKSDGVL</sequence>
<reference evidence="1" key="1">
    <citation type="submission" date="2021-04" db="EMBL/GenBank/DDBJ databases">
        <authorList>
            <consortium name="Wellcome Sanger Institute Data Sharing"/>
        </authorList>
    </citation>
    <scope>NUCLEOTIDE SEQUENCE [LARGE SCALE GENOMIC DNA]</scope>
</reference>
<keyword evidence="2" id="KW-1185">Reference proteome</keyword>
<evidence type="ECO:0000313" key="1">
    <source>
        <dbReference type="Ensembl" id="ENSATEP00000016712.2"/>
    </source>
</evidence>
<reference evidence="1" key="3">
    <citation type="submission" date="2025-09" db="UniProtKB">
        <authorList>
            <consortium name="Ensembl"/>
        </authorList>
    </citation>
    <scope>IDENTIFICATION</scope>
</reference>
<evidence type="ECO:0008006" key="3">
    <source>
        <dbReference type="Google" id="ProtNLM"/>
    </source>
</evidence>
<dbReference type="Ensembl" id="ENSATET00000016995.2">
    <property type="protein sequence ID" value="ENSATEP00000016712.2"/>
    <property type="gene ID" value="ENSATEG00000011619.2"/>
</dbReference>
<dbReference type="AlphaFoldDB" id="A0A3Q1I5J2"/>
<dbReference type="InterPro" id="IPR038765">
    <property type="entry name" value="Papain-like_cys_pep_sf"/>
</dbReference>
<dbReference type="STRING" id="64144.ENSATEP00000016712"/>
<reference evidence="1" key="2">
    <citation type="submission" date="2025-08" db="UniProtKB">
        <authorList>
            <consortium name="Ensembl"/>
        </authorList>
    </citation>
    <scope>IDENTIFICATION</scope>
</reference>
<dbReference type="PANTHER" id="PTHR46298:SF1">
    <property type="entry name" value="ANDROGLOBIN"/>
    <property type="match status" value="1"/>
</dbReference>
<proteinExistence type="predicted"/>
<dbReference type="InterPro" id="IPR053033">
    <property type="entry name" value="Androglobin-like"/>
</dbReference>